<protein>
    <submittedName>
        <fullName evidence="2">Uncharacterized protein</fullName>
    </submittedName>
</protein>
<dbReference type="AlphaFoldDB" id="A0A1T4MPF9"/>
<evidence type="ECO:0000313" key="2">
    <source>
        <dbReference type="EMBL" id="SJZ68902.1"/>
    </source>
</evidence>
<dbReference type="GeneID" id="78317324"/>
<feature type="chain" id="PRO_5010524324" evidence="1">
    <location>
        <begin position="24"/>
        <end position="511"/>
    </location>
</feature>
<sequence>MKLFKFSMVAICLFVLGTTGAFAQDFGFDDFAEEESASPALVWSGKGGLDIRGWIDTKNGYSSLSDIGDNTKMEYLPYLNLGINYSGSFSDFEAKTKFNKWSLGDYKWDMLDELTARLYAGNWVIEGGKMRLVWGKGDKLHILDNLNANDYTDFLIPDYIDRRISEPMLHIVYSAPTAASVRIEGVYTPMMTADRFASDGQWVPYSVSHLTDTVKEAVMYNAKADFAAGNIESALSALSFDSDSLYEDTASLKYGQAGLRITGTVGKVDLGASYYYGHYKQPSANMEKYALSAREIAILQSQASAGDENAGNALKTARYSYPSLDYDRLQVFGVEAATVLWKLNLRAEAAYNMTDDFSGDDPWVHNNSIAWLCGFDIDLPFSNLNFNIQETGTVVLKSGEIRGLFEEYDVDYDNDGHYTNNKIVINLSDSYLHEKLTAEISAVVGIENKEVLIMPKLNYNIRDGFNVVLRGAYLHSDDSDGEFYNFTAYKDGSSVKTKDKAFVQLAVRYDF</sequence>
<keyword evidence="1" id="KW-0732">Signal</keyword>
<evidence type="ECO:0000256" key="1">
    <source>
        <dbReference type="SAM" id="SignalP"/>
    </source>
</evidence>
<proteinExistence type="predicted"/>
<organism evidence="2 3">
    <name type="scientific">Treponema porcinum</name>
    <dbReference type="NCBI Taxonomy" id="261392"/>
    <lineage>
        <taxon>Bacteria</taxon>
        <taxon>Pseudomonadati</taxon>
        <taxon>Spirochaetota</taxon>
        <taxon>Spirochaetia</taxon>
        <taxon>Spirochaetales</taxon>
        <taxon>Treponemataceae</taxon>
        <taxon>Treponema</taxon>
    </lineage>
</organism>
<name>A0A1T4MPF9_TREPO</name>
<reference evidence="2 3" key="1">
    <citation type="submission" date="2017-02" db="EMBL/GenBank/DDBJ databases">
        <authorList>
            <person name="Peterson S.W."/>
        </authorList>
    </citation>
    <scope>NUCLEOTIDE SEQUENCE [LARGE SCALE GENOMIC DNA]</scope>
    <source>
        <strain evidence="2 3">ATCC BAA-908</strain>
    </source>
</reference>
<feature type="signal peptide" evidence="1">
    <location>
        <begin position="1"/>
        <end position="23"/>
    </location>
</feature>
<dbReference type="EMBL" id="FUWG01000016">
    <property type="protein sequence ID" value="SJZ68902.1"/>
    <property type="molecule type" value="Genomic_DNA"/>
</dbReference>
<evidence type="ECO:0000313" key="3">
    <source>
        <dbReference type="Proteomes" id="UP000190423"/>
    </source>
</evidence>
<accession>A0A1T4MPF9</accession>
<dbReference type="Proteomes" id="UP000190423">
    <property type="component" value="Unassembled WGS sequence"/>
</dbReference>
<gene>
    <name evidence="2" type="ORF">SAMN02745149_02052</name>
</gene>
<dbReference type="STRING" id="261392.SAMN02745149_02052"/>
<dbReference type="OrthoDB" id="2111300at2"/>
<keyword evidence="3" id="KW-1185">Reference proteome</keyword>
<dbReference type="RefSeq" id="WP_078933936.1">
    <property type="nucleotide sequence ID" value="NZ_FUWG01000016.1"/>
</dbReference>